<feature type="compositionally biased region" description="Acidic residues" evidence="2">
    <location>
        <begin position="50"/>
        <end position="70"/>
    </location>
</feature>
<organism evidence="4 5">
    <name type="scientific">Linnemannia hyalina</name>
    <dbReference type="NCBI Taxonomy" id="64524"/>
    <lineage>
        <taxon>Eukaryota</taxon>
        <taxon>Fungi</taxon>
        <taxon>Fungi incertae sedis</taxon>
        <taxon>Mucoromycota</taxon>
        <taxon>Mortierellomycotina</taxon>
        <taxon>Mortierellomycetes</taxon>
        <taxon>Mortierellales</taxon>
        <taxon>Mortierellaceae</taxon>
        <taxon>Linnemannia</taxon>
    </lineage>
</organism>
<comment type="caution">
    <text evidence="4">The sequence shown here is derived from an EMBL/GenBank/DDBJ whole genome shotgun (WGS) entry which is preliminary data.</text>
</comment>
<dbReference type="AlphaFoldDB" id="A0A9P8BW12"/>
<dbReference type="EMBL" id="JAHRHY010000004">
    <property type="protein sequence ID" value="KAG9069803.1"/>
    <property type="molecule type" value="Genomic_DNA"/>
</dbReference>
<evidence type="ECO:0000256" key="2">
    <source>
        <dbReference type="SAM" id="MobiDB-lite"/>
    </source>
</evidence>
<name>A0A9P8BW12_9FUNG</name>
<feature type="domain" description="Interferon-related developmental regulator N-terminal" evidence="3">
    <location>
        <begin position="64"/>
        <end position="368"/>
    </location>
</feature>
<feature type="compositionally biased region" description="Polar residues" evidence="2">
    <location>
        <begin position="29"/>
        <end position="39"/>
    </location>
</feature>
<sequence>MSTYANKTPGNESRKTVSKKKQQNLDRVANTNSRPNSRAGSRVGSRANSDNEESDNELDNNNDDFDDDDDHTSRNQAELTWEAQLKDTIEELYEKRSSTREAALKKLVELTSQHFTADVLDSQRDDLMDLLKKSIKKGGPRECVLAAEDDEKMFTDLAPLLKYTITNHESTEVKAACTYALGTACFISSTPQPSHLPTYELLSFFADIALSSGASANASQNGETLAAALESFNVLYAGVFQRLGPKTITIQARRIFNQMIPAAKALLEHPTVEVRVAAGETIAVMLEILEDYQRQRDDGDISDEEESETYNDDDPEDLEDVTGDFRYDDMDGLVAALGSLSTDSSRHRSKKERSAGRSAFRDILKSVEEQERPTESLKLREYEVDFDGWVEILQLHYLRDRLTSGLQTHFVHNTMIHTLLPSTAILYSPTQASSGTFTSGSRLAATVISQSGSKAGSRAGSRPSSSLGIYADAEDAKAEQLDKVDRKYLNAEMAKMRQVQRKKERNQTKYDD</sequence>
<dbReference type="SUPFAM" id="SSF48371">
    <property type="entry name" value="ARM repeat"/>
    <property type="match status" value="1"/>
</dbReference>
<feature type="region of interest" description="Disordered" evidence="2">
    <location>
        <begin position="295"/>
        <end position="322"/>
    </location>
</feature>
<feature type="compositionally biased region" description="Acidic residues" evidence="2">
    <location>
        <begin position="300"/>
        <end position="322"/>
    </location>
</feature>
<gene>
    <name evidence="4" type="primary">IFRD1</name>
    <name evidence="4" type="ORF">KI688_009128</name>
</gene>
<accession>A0A9P8BW12</accession>
<dbReference type="InterPro" id="IPR011989">
    <property type="entry name" value="ARM-like"/>
</dbReference>
<dbReference type="Gene3D" id="1.25.10.10">
    <property type="entry name" value="Leucine-rich Repeat Variant"/>
    <property type="match status" value="1"/>
</dbReference>
<evidence type="ECO:0000313" key="4">
    <source>
        <dbReference type="EMBL" id="KAG9069803.1"/>
    </source>
</evidence>
<comment type="similarity">
    <text evidence="1">Belongs to the IFRD family.</text>
</comment>
<proteinExistence type="inferred from homology"/>
<dbReference type="Proteomes" id="UP000707451">
    <property type="component" value="Unassembled WGS sequence"/>
</dbReference>
<evidence type="ECO:0000256" key="1">
    <source>
        <dbReference type="ARBA" id="ARBA00008828"/>
    </source>
</evidence>
<dbReference type="InterPro" id="IPR016024">
    <property type="entry name" value="ARM-type_fold"/>
</dbReference>
<keyword evidence="5" id="KW-1185">Reference proteome</keyword>
<dbReference type="Pfam" id="PF05004">
    <property type="entry name" value="IFRD"/>
    <property type="match status" value="1"/>
</dbReference>
<dbReference type="PANTHER" id="PTHR12354">
    <property type="entry name" value="INTERFERON-RELATED DEVELOPMENTAL REGULATOR"/>
    <property type="match status" value="1"/>
</dbReference>
<feature type="region of interest" description="Disordered" evidence="2">
    <location>
        <begin position="1"/>
        <end position="78"/>
    </location>
</feature>
<dbReference type="InterPro" id="IPR007701">
    <property type="entry name" value="Interferon-rel_develop_reg_N"/>
</dbReference>
<feature type="compositionally biased region" description="Polar residues" evidence="2">
    <location>
        <begin position="1"/>
        <end position="11"/>
    </location>
</feature>
<dbReference type="PANTHER" id="PTHR12354:SF1">
    <property type="entry name" value="INTERFERON-RELATED DEVELOPMENTAL REGULATOR 1"/>
    <property type="match status" value="1"/>
</dbReference>
<evidence type="ECO:0000259" key="3">
    <source>
        <dbReference type="Pfam" id="PF05004"/>
    </source>
</evidence>
<dbReference type="InterPro" id="IPR039777">
    <property type="entry name" value="IFRD"/>
</dbReference>
<reference evidence="4" key="1">
    <citation type="submission" date="2021-06" db="EMBL/GenBank/DDBJ databases">
        <title>Genome Sequence of Mortierella hyaline Strain SCG-10, a Cold-Adapted, Nitrate-Reducing Fungus Isolated from Soil in Minnesota, USA.</title>
        <authorList>
            <person name="Aldossari N."/>
        </authorList>
    </citation>
    <scope>NUCLEOTIDE SEQUENCE</scope>
    <source>
        <strain evidence="4">SCG-10</strain>
    </source>
</reference>
<dbReference type="OrthoDB" id="18978at2759"/>
<protein>
    <submittedName>
        <fullName evidence="4">Interferon- developmental regulator 1</fullName>
    </submittedName>
</protein>
<evidence type="ECO:0000313" key="5">
    <source>
        <dbReference type="Proteomes" id="UP000707451"/>
    </source>
</evidence>